<feature type="chain" id="PRO_5046820354" evidence="2">
    <location>
        <begin position="18"/>
        <end position="243"/>
    </location>
</feature>
<keyword evidence="2" id="KW-0732">Signal</keyword>
<keyword evidence="1" id="KW-1133">Transmembrane helix</keyword>
<organism evidence="3 4">
    <name type="scientific">Flavobacterium luminosum</name>
    <dbReference type="NCBI Taxonomy" id="2949086"/>
    <lineage>
        <taxon>Bacteria</taxon>
        <taxon>Pseudomonadati</taxon>
        <taxon>Bacteroidota</taxon>
        <taxon>Flavobacteriia</taxon>
        <taxon>Flavobacteriales</taxon>
        <taxon>Flavobacteriaceae</taxon>
        <taxon>Flavobacterium</taxon>
    </lineage>
</organism>
<protein>
    <submittedName>
        <fullName evidence="3">DUF4129 domain-containing protein</fullName>
    </submittedName>
</protein>
<keyword evidence="4" id="KW-1185">Reference proteome</keyword>
<evidence type="ECO:0000256" key="2">
    <source>
        <dbReference type="SAM" id="SignalP"/>
    </source>
</evidence>
<proteinExistence type="predicted"/>
<dbReference type="RefSeq" id="WP_250591717.1">
    <property type="nucleotide sequence ID" value="NZ_JAMLJM010000002.1"/>
</dbReference>
<reference evidence="3 4" key="1">
    <citation type="submission" date="2022-05" db="EMBL/GenBank/DDBJ databases">
        <title>Flavobacterium sp., isolated from activated sludge.</title>
        <authorList>
            <person name="Ran Q."/>
        </authorList>
    </citation>
    <scope>NUCLEOTIDE SEQUENCE [LARGE SCALE GENOMIC DNA]</scope>
    <source>
        <strain evidence="3 4">HXWNR70</strain>
    </source>
</reference>
<evidence type="ECO:0000313" key="3">
    <source>
        <dbReference type="EMBL" id="MCL9808504.1"/>
    </source>
</evidence>
<dbReference type="EMBL" id="JAMLJM010000002">
    <property type="protein sequence ID" value="MCL9808504.1"/>
    <property type="molecule type" value="Genomic_DNA"/>
</dbReference>
<keyword evidence="1" id="KW-0812">Transmembrane</keyword>
<gene>
    <name evidence="3" type="ORF">NAT50_03945</name>
</gene>
<evidence type="ECO:0000313" key="4">
    <source>
        <dbReference type="Proteomes" id="UP001317191"/>
    </source>
</evidence>
<sequence length="243" mass="28732">MYKFLLFFLFTLSLSYAKENTLNVAIAAVDKDSDIEPRHFEADFKAKYKDKSFIYEYKAPEKTASDKFKEAIAEFLNDLFGSTSKSISGKTVETILKIIAGLIILFVIYLIVKAIMNREGKWIFGRSNDKKIIDYNDVEQNIHIVNFQQLIQEALSQGNKRLAIRYYYLWLLKKMTDKNIIEWDIEKTNSDYSYEIRNEKLKEDFSYLSYLYNYIWYGEFELTDDAFDKTKKAFETTFQSLVK</sequence>
<evidence type="ECO:0000256" key="1">
    <source>
        <dbReference type="SAM" id="Phobius"/>
    </source>
</evidence>
<feature type="transmembrane region" description="Helical" evidence="1">
    <location>
        <begin position="94"/>
        <end position="112"/>
    </location>
</feature>
<keyword evidence="1" id="KW-0472">Membrane</keyword>
<accession>A0ABT0TLY4</accession>
<dbReference type="Proteomes" id="UP001317191">
    <property type="component" value="Unassembled WGS sequence"/>
</dbReference>
<comment type="caution">
    <text evidence="3">The sequence shown here is derived from an EMBL/GenBank/DDBJ whole genome shotgun (WGS) entry which is preliminary data.</text>
</comment>
<feature type="signal peptide" evidence="2">
    <location>
        <begin position="1"/>
        <end position="17"/>
    </location>
</feature>
<name>A0ABT0TLY4_9FLAO</name>